<dbReference type="Proteomes" id="UP001592528">
    <property type="component" value="Unassembled WGS sequence"/>
</dbReference>
<comment type="caution">
    <text evidence="1">The sequence shown here is derived from an EMBL/GenBank/DDBJ whole genome shotgun (WGS) entry which is preliminary data.</text>
</comment>
<protein>
    <submittedName>
        <fullName evidence="1">Uncharacterized protein</fullName>
    </submittedName>
</protein>
<proteinExistence type="predicted"/>
<dbReference type="RefSeq" id="WP_232242422.1">
    <property type="nucleotide sequence ID" value="NZ_JBHEZZ010000024.1"/>
</dbReference>
<accession>A0ABV6UWR6</accession>
<name>A0ABV6UWR6_9ACTN</name>
<keyword evidence="2" id="KW-1185">Reference proteome</keyword>
<organism evidence="1 2">
    <name type="scientific">Streptacidiphilus cavernicola</name>
    <dbReference type="NCBI Taxonomy" id="3342716"/>
    <lineage>
        <taxon>Bacteria</taxon>
        <taxon>Bacillati</taxon>
        <taxon>Actinomycetota</taxon>
        <taxon>Actinomycetes</taxon>
        <taxon>Kitasatosporales</taxon>
        <taxon>Streptomycetaceae</taxon>
        <taxon>Streptacidiphilus</taxon>
    </lineage>
</organism>
<reference evidence="1 2" key="1">
    <citation type="submission" date="2024-09" db="EMBL/GenBank/DDBJ databases">
        <authorList>
            <person name="Lee S.D."/>
        </authorList>
    </citation>
    <scope>NUCLEOTIDE SEQUENCE [LARGE SCALE GENOMIC DNA]</scope>
    <source>
        <strain evidence="1 2">N1-5</strain>
    </source>
</reference>
<sequence length="125" mass="13346">MEIQSVPAGSEGALSRADDSVDLLLDSGRRPGEVLVLTTGEPHPWQQHEQSFGAERYWAQLEEGNDVFYADAAQCRPVRREVVVLAVNGGSPAVARQALAAALDRATRLVVLCGDPGLIPAQQQG</sequence>
<dbReference type="EMBL" id="JBHEZZ010000024">
    <property type="protein sequence ID" value="MFC1405882.1"/>
    <property type="molecule type" value="Genomic_DNA"/>
</dbReference>
<gene>
    <name evidence="1" type="ORF">ACEZDJ_31785</name>
</gene>
<evidence type="ECO:0000313" key="1">
    <source>
        <dbReference type="EMBL" id="MFC1405882.1"/>
    </source>
</evidence>
<evidence type="ECO:0000313" key="2">
    <source>
        <dbReference type="Proteomes" id="UP001592528"/>
    </source>
</evidence>